<accession>A0A7M7IQW6</accession>
<dbReference type="EnsemblMetazoa" id="XM_016986141">
    <property type="protein sequence ID" value="XP_016841630"/>
    <property type="gene ID" value="LOC100114610"/>
</dbReference>
<sequence>MTRFFGGVLLVLAVAAIASAVPRVRRLAGGSDAQTGQYPYMAAIKFDGKLVCGGAIISPIKILTAANCVDRCLRDKDPAFRDCKNFMTVYTGSGSLSKGGTVSRVKSVKVPENFVLGKFANDIGTITLESPIKFSANEKAVDLPTADFVENSVATSTGWGATAGAENKFSDLLKSLQETVISSSKCSPFFKDKPVPVDVNDFCGVAVPGTEKAGLCIGDSGDPLVQDGKLIGISTWGIGCAEGYPDVFTNVYRNLNFIKSEL</sequence>
<dbReference type="FunCoup" id="A0A7M7IQW6">
    <property type="interactions" value="69"/>
</dbReference>
<protein>
    <recommendedName>
        <fullName evidence="8">Peptidase S1 domain-containing protein</fullName>
    </recommendedName>
</protein>
<dbReference type="GO" id="GO:0006508">
    <property type="term" value="P:proteolysis"/>
    <property type="evidence" value="ECO:0007669"/>
    <property type="project" value="UniProtKB-KW"/>
</dbReference>
<dbReference type="Gene3D" id="2.40.10.10">
    <property type="entry name" value="Trypsin-like serine proteases"/>
    <property type="match status" value="1"/>
</dbReference>
<dbReference type="InterPro" id="IPR050430">
    <property type="entry name" value="Peptidase_S1"/>
</dbReference>
<feature type="chain" id="PRO_5033596912" description="Peptidase S1 domain-containing protein" evidence="7">
    <location>
        <begin position="21"/>
        <end position="262"/>
    </location>
</feature>
<dbReference type="CDD" id="cd00190">
    <property type="entry name" value="Tryp_SPc"/>
    <property type="match status" value="1"/>
</dbReference>
<dbReference type="SMR" id="A0A7M7IQW6"/>
<evidence type="ECO:0000256" key="3">
    <source>
        <dbReference type="ARBA" id="ARBA00022670"/>
    </source>
</evidence>
<dbReference type="SMART" id="SM00020">
    <property type="entry name" value="Tryp_SPc"/>
    <property type="match status" value="1"/>
</dbReference>
<evidence type="ECO:0000313" key="9">
    <source>
        <dbReference type="EnsemblMetazoa" id="XP_016841634"/>
    </source>
</evidence>
<evidence type="ECO:0000256" key="6">
    <source>
        <dbReference type="ARBA" id="ARBA00023157"/>
    </source>
</evidence>
<evidence type="ECO:0000259" key="8">
    <source>
        <dbReference type="PROSITE" id="PS50240"/>
    </source>
</evidence>
<feature type="domain" description="Peptidase S1" evidence="8">
    <location>
        <begin position="27"/>
        <end position="262"/>
    </location>
</feature>
<evidence type="ECO:0000256" key="2">
    <source>
        <dbReference type="ARBA" id="ARBA00007664"/>
    </source>
</evidence>
<dbReference type="Pfam" id="PF00089">
    <property type="entry name" value="Trypsin"/>
    <property type="match status" value="1"/>
</dbReference>
<dbReference type="PANTHER" id="PTHR24276:SF91">
    <property type="entry name" value="AT26814P-RELATED"/>
    <property type="match status" value="1"/>
</dbReference>
<dbReference type="SUPFAM" id="SSF50494">
    <property type="entry name" value="Trypsin-like serine proteases"/>
    <property type="match status" value="1"/>
</dbReference>
<keyword evidence="7" id="KW-0732">Signal</keyword>
<evidence type="ECO:0000313" key="10">
    <source>
        <dbReference type="Proteomes" id="UP000002358"/>
    </source>
</evidence>
<dbReference type="PRINTS" id="PR00722">
    <property type="entry name" value="CHYMOTRYPSIN"/>
</dbReference>
<evidence type="ECO:0000256" key="5">
    <source>
        <dbReference type="ARBA" id="ARBA00022825"/>
    </source>
</evidence>
<name>A0A7M7IQW6_NASVI</name>
<dbReference type="InParanoid" id="A0A7M7IQW6"/>
<dbReference type="KEGG" id="nvi:100114610"/>
<dbReference type="InterPro" id="IPR009003">
    <property type="entry name" value="Peptidase_S1_PA"/>
</dbReference>
<reference evidence="9" key="1">
    <citation type="submission" date="2021-01" db="UniProtKB">
        <authorList>
            <consortium name="EnsemblMetazoa"/>
        </authorList>
    </citation>
    <scope>IDENTIFICATION</scope>
</reference>
<dbReference type="InterPro" id="IPR043504">
    <property type="entry name" value="Peptidase_S1_PA_chymotrypsin"/>
</dbReference>
<keyword evidence="3" id="KW-0645">Protease</keyword>
<dbReference type="InterPro" id="IPR001314">
    <property type="entry name" value="Peptidase_S1A"/>
</dbReference>
<keyword evidence="5" id="KW-0720">Serine protease</keyword>
<keyword evidence="4" id="KW-0378">Hydrolase</keyword>
<dbReference type="GO" id="GO:0005576">
    <property type="term" value="C:extracellular region"/>
    <property type="evidence" value="ECO:0007669"/>
    <property type="project" value="UniProtKB-SubCell"/>
</dbReference>
<comment type="similarity">
    <text evidence="2">Belongs to the peptidase S1 family.</text>
</comment>
<dbReference type="PANTHER" id="PTHR24276">
    <property type="entry name" value="POLYSERASE-RELATED"/>
    <property type="match status" value="1"/>
</dbReference>
<keyword evidence="6" id="KW-1015">Disulfide bond</keyword>
<evidence type="ECO:0000256" key="1">
    <source>
        <dbReference type="ARBA" id="ARBA00004239"/>
    </source>
</evidence>
<dbReference type="AlphaFoldDB" id="A0A7M7IQW6"/>
<dbReference type="InterPro" id="IPR001254">
    <property type="entry name" value="Trypsin_dom"/>
</dbReference>
<dbReference type="OrthoDB" id="10059102at2759"/>
<evidence type="ECO:0000256" key="7">
    <source>
        <dbReference type="SAM" id="SignalP"/>
    </source>
</evidence>
<dbReference type="GO" id="GO:0004252">
    <property type="term" value="F:serine-type endopeptidase activity"/>
    <property type="evidence" value="ECO:0007669"/>
    <property type="project" value="InterPro"/>
</dbReference>
<feature type="signal peptide" evidence="7">
    <location>
        <begin position="1"/>
        <end position="20"/>
    </location>
</feature>
<dbReference type="Proteomes" id="UP000002358">
    <property type="component" value="Chromosome 4"/>
</dbReference>
<dbReference type="PROSITE" id="PS50240">
    <property type="entry name" value="TRYPSIN_DOM"/>
    <property type="match status" value="1"/>
</dbReference>
<gene>
    <name evidence="9" type="primary">100114610</name>
</gene>
<evidence type="ECO:0000256" key="4">
    <source>
        <dbReference type="ARBA" id="ARBA00022801"/>
    </source>
</evidence>
<dbReference type="FunFam" id="2.40.10.10:FF:000036">
    <property type="entry name" value="Trypsin beta"/>
    <property type="match status" value="1"/>
</dbReference>
<comment type="subcellular location">
    <subcellularLocation>
        <location evidence="1">Secreted</location>
        <location evidence="1">Extracellular space</location>
    </subcellularLocation>
</comment>
<dbReference type="EnsemblMetazoa" id="XM_016986145">
    <property type="protein sequence ID" value="XP_016841634"/>
    <property type="gene ID" value="LOC100114610"/>
</dbReference>
<proteinExistence type="inferred from homology"/>
<organism evidence="9 10">
    <name type="scientific">Nasonia vitripennis</name>
    <name type="common">Parasitic wasp</name>
    <dbReference type="NCBI Taxonomy" id="7425"/>
    <lineage>
        <taxon>Eukaryota</taxon>
        <taxon>Metazoa</taxon>
        <taxon>Ecdysozoa</taxon>
        <taxon>Arthropoda</taxon>
        <taxon>Hexapoda</taxon>
        <taxon>Insecta</taxon>
        <taxon>Pterygota</taxon>
        <taxon>Neoptera</taxon>
        <taxon>Endopterygota</taxon>
        <taxon>Hymenoptera</taxon>
        <taxon>Apocrita</taxon>
        <taxon>Proctotrupomorpha</taxon>
        <taxon>Chalcidoidea</taxon>
        <taxon>Pteromalidae</taxon>
        <taxon>Pteromalinae</taxon>
        <taxon>Nasonia</taxon>
    </lineage>
</organism>
<keyword evidence="10" id="KW-1185">Reference proteome</keyword>